<keyword evidence="1 5" id="KW-0489">Methyltransferase</keyword>
<dbReference type="Pfam" id="PF00145">
    <property type="entry name" value="DNA_methylase"/>
    <property type="match status" value="1"/>
</dbReference>
<dbReference type="PROSITE" id="PS00094">
    <property type="entry name" value="C5_MTASE_1"/>
    <property type="match status" value="1"/>
</dbReference>
<sequence>MTVLRDCFPSHLAEKAGLTFGSLCTGYGGLDLGVAAALGGGRLLWVADPDPHVSKVLSTRMPDVPNLGDITTIDWEQVEPVDVLTAGFPCQDISAAGRRAGIRKGTRSGIWHQVVTAVRHLRPALLVVENVAALRWRQGGLDIVLGDLAEVGYDAQWSSVRASDIGAPHRRERVFLLAYPAGTVFSTQPVRKEGNPVGSPDKPESVRVRQAAPDTASTGRHTRWILAGVPSGRRTPGEPHRHRDDLPADTGEQQPQRRRGPLRLVAAAGSPPCAGHQRQRNGHAPVDRSKAAADATSERHGHIRQESRSRFPSSLVPGGSPVVPHAARTVDAHQAKSETEHVNWGPYAPAIRRWELARGIAVPHPTEPGTRGRPRLSPRFVEWIMGLDPGWVTAVEIPRAAQLRALGNGVVPQQAEFAVRLMLSDLLRLDMHDDEAQAA</sequence>
<proteinExistence type="inferred from homology"/>
<name>A0ABU4SZ00_9PSEU</name>
<dbReference type="RefSeq" id="WP_319966045.1">
    <property type="nucleotide sequence ID" value="NZ_JAXAVW010000008.1"/>
</dbReference>
<feature type="compositionally biased region" description="Basic and acidic residues" evidence="8">
    <location>
        <begin position="235"/>
        <end position="246"/>
    </location>
</feature>
<dbReference type="NCBIfam" id="TIGR00675">
    <property type="entry name" value="dcm"/>
    <property type="match status" value="1"/>
</dbReference>
<evidence type="ECO:0000256" key="6">
    <source>
        <dbReference type="RuleBase" id="RU000416"/>
    </source>
</evidence>
<evidence type="ECO:0000256" key="2">
    <source>
        <dbReference type="ARBA" id="ARBA00022679"/>
    </source>
</evidence>
<dbReference type="GO" id="GO:0003886">
    <property type="term" value="F:DNA (cytosine-5-)-methyltransferase activity"/>
    <property type="evidence" value="ECO:0007669"/>
    <property type="project" value="UniProtKB-EC"/>
</dbReference>
<dbReference type="EMBL" id="JAXAVW010000008">
    <property type="protein sequence ID" value="MDX8030987.1"/>
    <property type="molecule type" value="Genomic_DNA"/>
</dbReference>
<dbReference type="Gene3D" id="3.40.50.150">
    <property type="entry name" value="Vaccinia Virus protein VP39"/>
    <property type="match status" value="1"/>
</dbReference>
<feature type="active site" evidence="5">
    <location>
        <position position="90"/>
    </location>
</feature>
<keyword evidence="3 5" id="KW-0949">S-adenosyl-L-methionine</keyword>
<dbReference type="EC" id="2.1.1.37" evidence="7"/>
<evidence type="ECO:0000256" key="4">
    <source>
        <dbReference type="ARBA" id="ARBA00022747"/>
    </source>
</evidence>
<dbReference type="PANTHER" id="PTHR10629:SF52">
    <property type="entry name" value="DNA (CYTOSINE-5)-METHYLTRANSFERASE 1"/>
    <property type="match status" value="1"/>
</dbReference>
<dbReference type="PANTHER" id="PTHR10629">
    <property type="entry name" value="CYTOSINE-SPECIFIC METHYLTRANSFERASE"/>
    <property type="match status" value="1"/>
</dbReference>
<keyword evidence="4" id="KW-0680">Restriction system</keyword>
<keyword evidence="2 5" id="KW-0808">Transferase</keyword>
<dbReference type="PRINTS" id="PR00105">
    <property type="entry name" value="C5METTRFRASE"/>
</dbReference>
<evidence type="ECO:0000313" key="10">
    <source>
        <dbReference type="Proteomes" id="UP001285521"/>
    </source>
</evidence>
<gene>
    <name evidence="9" type="primary">dcm</name>
    <name evidence="9" type="ORF">SK803_12230</name>
</gene>
<comment type="similarity">
    <text evidence="5 6">Belongs to the class I-like SAM-binding methyltransferase superfamily. C5-methyltransferase family.</text>
</comment>
<feature type="region of interest" description="Disordered" evidence="8">
    <location>
        <begin position="187"/>
        <end position="317"/>
    </location>
</feature>
<dbReference type="InterPro" id="IPR018117">
    <property type="entry name" value="C5_DNA_meth_AS"/>
</dbReference>
<comment type="catalytic activity">
    <reaction evidence="7">
        <text>a 2'-deoxycytidine in DNA + S-adenosyl-L-methionine = a 5-methyl-2'-deoxycytidine in DNA + S-adenosyl-L-homocysteine + H(+)</text>
        <dbReference type="Rhea" id="RHEA:13681"/>
        <dbReference type="Rhea" id="RHEA-COMP:11369"/>
        <dbReference type="Rhea" id="RHEA-COMP:11370"/>
        <dbReference type="ChEBI" id="CHEBI:15378"/>
        <dbReference type="ChEBI" id="CHEBI:57856"/>
        <dbReference type="ChEBI" id="CHEBI:59789"/>
        <dbReference type="ChEBI" id="CHEBI:85452"/>
        <dbReference type="ChEBI" id="CHEBI:85454"/>
        <dbReference type="EC" id="2.1.1.37"/>
    </reaction>
</comment>
<feature type="compositionally biased region" description="Basic and acidic residues" evidence="8">
    <location>
        <begin position="285"/>
        <end position="309"/>
    </location>
</feature>
<accession>A0ABU4SZ00</accession>
<dbReference type="GO" id="GO:0032259">
    <property type="term" value="P:methylation"/>
    <property type="evidence" value="ECO:0007669"/>
    <property type="project" value="UniProtKB-KW"/>
</dbReference>
<evidence type="ECO:0000256" key="1">
    <source>
        <dbReference type="ARBA" id="ARBA00022603"/>
    </source>
</evidence>
<dbReference type="SUPFAM" id="SSF53335">
    <property type="entry name" value="S-adenosyl-L-methionine-dependent methyltransferases"/>
    <property type="match status" value="1"/>
</dbReference>
<evidence type="ECO:0000313" key="9">
    <source>
        <dbReference type="EMBL" id="MDX8030987.1"/>
    </source>
</evidence>
<reference evidence="9 10" key="1">
    <citation type="submission" date="2023-11" db="EMBL/GenBank/DDBJ databases">
        <title>Lentzea sokolovensis, sp. nov., Lentzea kristufkii, sp. nov., and Lentzea miocenensis, sp. nov., rare actinobacteria from Sokolov Coal Basin, Miocene lacustrine sediment, Czech Republic.</title>
        <authorList>
            <person name="Lara A."/>
            <person name="Kotroba L."/>
            <person name="Nouioui I."/>
            <person name="Neumann-Schaal M."/>
            <person name="Mast Y."/>
            <person name="Chronakova A."/>
        </authorList>
    </citation>
    <scope>NUCLEOTIDE SEQUENCE [LARGE SCALE GENOMIC DNA]</scope>
    <source>
        <strain evidence="9 10">BCCO 10_0856</strain>
    </source>
</reference>
<comment type="caution">
    <text evidence="9">The sequence shown here is derived from an EMBL/GenBank/DDBJ whole genome shotgun (WGS) entry which is preliminary data.</text>
</comment>
<dbReference type="InterPro" id="IPR050390">
    <property type="entry name" value="C5-Methyltransferase"/>
</dbReference>
<protein>
    <recommendedName>
        <fullName evidence="7">Cytosine-specific methyltransferase</fullName>
        <ecNumber evidence="7">2.1.1.37</ecNumber>
    </recommendedName>
</protein>
<dbReference type="PROSITE" id="PS51679">
    <property type="entry name" value="SAM_MT_C5"/>
    <property type="match status" value="1"/>
</dbReference>
<organism evidence="9 10">
    <name type="scientific">Lentzea miocenica</name>
    <dbReference type="NCBI Taxonomy" id="3095431"/>
    <lineage>
        <taxon>Bacteria</taxon>
        <taxon>Bacillati</taxon>
        <taxon>Actinomycetota</taxon>
        <taxon>Actinomycetes</taxon>
        <taxon>Pseudonocardiales</taxon>
        <taxon>Pseudonocardiaceae</taxon>
        <taxon>Lentzea</taxon>
    </lineage>
</organism>
<dbReference type="Proteomes" id="UP001285521">
    <property type="component" value="Unassembled WGS sequence"/>
</dbReference>
<evidence type="ECO:0000256" key="5">
    <source>
        <dbReference type="PROSITE-ProRule" id="PRU01016"/>
    </source>
</evidence>
<evidence type="ECO:0000256" key="7">
    <source>
        <dbReference type="RuleBase" id="RU000417"/>
    </source>
</evidence>
<dbReference type="InterPro" id="IPR029063">
    <property type="entry name" value="SAM-dependent_MTases_sf"/>
</dbReference>
<evidence type="ECO:0000256" key="8">
    <source>
        <dbReference type="SAM" id="MobiDB-lite"/>
    </source>
</evidence>
<keyword evidence="10" id="KW-1185">Reference proteome</keyword>
<evidence type="ECO:0000256" key="3">
    <source>
        <dbReference type="ARBA" id="ARBA00022691"/>
    </source>
</evidence>
<dbReference type="InterPro" id="IPR001525">
    <property type="entry name" value="C5_MeTfrase"/>
</dbReference>